<sequence length="181" mass="20221">MFSWYQRSLIQRPLLTQGLTTACLFAVGDGLAQQGVEKRGIARHDVSRTARMALYGGAVFGPVATKWFQFLQNRITLSTPGKTLVARVATDQLAFAPTMIGVFLSSMSLMEGGNPQEKLDKAYWPALRANWTIWPAVQAVNLYMVPLQYRVLTVNIFNIGWNCFLSFLNNADTEVQEVPMV</sequence>
<comment type="similarity">
    <text evidence="2 6">Belongs to the peroxisomal membrane protein PXMP2/4 family.</text>
</comment>
<evidence type="ECO:0000256" key="4">
    <source>
        <dbReference type="ARBA" id="ARBA00022989"/>
    </source>
</evidence>
<protein>
    <recommendedName>
        <fullName evidence="9">Protein sym1</fullName>
    </recommendedName>
</protein>
<evidence type="ECO:0000256" key="1">
    <source>
        <dbReference type="ARBA" id="ARBA00004141"/>
    </source>
</evidence>
<evidence type="ECO:0000313" key="8">
    <source>
        <dbReference type="Proteomes" id="UP000325780"/>
    </source>
</evidence>
<dbReference type="InterPro" id="IPR007248">
    <property type="entry name" value="Mpv17_PMP22"/>
</dbReference>
<keyword evidence="5" id="KW-0472">Membrane</keyword>
<evidence type="ECO:0000256" key="5">
    <source>
        <dbReference type="ARBA" id="ARBA00023136"/>
    </source>
</evidence>
<name>A0A5N6U8F0_ASPAV</name>
<dbReference type="AlphaFoldDB" id="A0A5N6U8F0"/>
<dbReference type="OrthoDB" id="430207at2759"/>
<keyword evidence="4" id="KW-1133">Transmembrane helix</keyword>
<dbReference type="Pfam" id="PF04117">
    <property type="entry name" value="Mpv17_PMP22"/>
    <property type="match status" value="1"/>
</dbReference>
<evidence type="ECO:0000313" key="7">
    <source>
        <dbReference type="EMBL" id="KAE8154887.1"/>
    </source>
</evidence>
<comment type="subcellular location">
    <subcellularLocation>
        <location evidence="1">Membrane</location>
        <topology evidence="1">Multi-pass membrane protein</topology>
    </subcellularLocation>
</comment>
<dbReference type="GO" id="GO:0005739">
    <property type="term" value="C:mitochondrion"/>
    <property type="evidence" value="ECO:0007669"/>
    <property type="project" value="TreeGrafter"/>
</dbReference>
<reference evidence="7 8" key="1">
    <citation type="submission" date="2019-04" db="EMBL/GenBank/DDBJ databases">
        <title>Friends and foes A comparative genomics study of 23 Aspergillus species from section Flavi.</title>
        <authorList>
            <consortium name="DOE Joint Genome Institute"/>
            <person name="Kjaerbolling I."/>
            <person name="Vesth T."/>
            <person name="Frisvad J.C."/>
            <person name="Nybo J.L."/>
            <person name="Theobald S."/>
            <person name="Kildgaard S."/>
            <person name="Isbrandt T."/>
            <person name="Kuo A."/>
            <person name="Sato A."/>
            <person name="Lyhne E.K."/>
            <person name="Kogle M.E."/>
            <person name="Wiebenga A."/>
            <person name="Kun R.S."/>
            <person name="Lubbers R.J."/>
            <person name="Makela M.R."/>
            <person name="Barry K."/>
            <person name="Chovatia M."/>
            <person name="Clum A."/>
            <person name="Daum C."/>
            <person name="Haridas S."/>
            <person name="He G."/>
            <person name="LaButti K."/>
            <person name="Lipzen A."/>
            <person name="Mondo S."/>
            <person name="Riley R."/>
            <person name="Salamov A."/>
            <person name="Simmons B.A."/>
            <person name="Magnuson J.K."/>
            <person name="Henrissat B."/>
            <person name="Mortensen U.H."/>
            <person name="Larsen T.O."/>
            <person name="Devries R.P."/>
            <person name="Grigoriev I.V."/>
            <person name="Machida M."/>
            <person name="Baker S.E."/>
            <person name="Andersen M.R."/>
        </authorList>
    </citation>
    <scope>NUCLEOTIDE SEQUENCE [LARGE SCALE GENOMIC DNA]</scope>
    <source>
        <strain evidence="7 8">IBT 18842</strain>
    </source>
</reference>
<evidence type="ECO:0000256" key="3">
    <source>
        <dbReference type="ARBA" id="ARBA00022692"/>
    </source>
</evidence>
<dbReference type="PROSITE" id="PS51257">
    <property type="entry name" value="PROKAR_LIPOPROTEIN"/>
    <property type="match status" value="1"/>
</dbReference>
<dbReference type="PANTHER" id="PTHR11266:SF17">
    <property type="entry name" value="PROTEIN MPV17"/>
    <property type="match status" value="1"/>
</dbReference>
<dbReference type="GO" id="GO:0016020">
    <property type="term" value="C:membrane"/>
    <property type="evidence" value="ECO:0007669"/>
    <property type="project" value="UniProtKB-SubCell"/>
</dbReference>
<keyword evidence="8" id="KW-1185">Reference proteome</keyword>
<evidence type="ECO:0000256" key="2">
    <source>
        <dbReference type="ARBA" id="ARBA00006824"/>
    </source>
</evidence>
<dbReference type="Proteomes" id="UP000325780">
    <property type="component" value="Unassembled WGS sequence"/>
</dbReference>
<evidence type="ECO:0008006" key="9">
    <source>
        <dbReference type="Google" id="ProtNLM"/>
    </source>
</evidence>
<evidence type="ECO:0000256" key="6">
    <source>
        <dbReference type="RuleBase" id="RU363053"/>
    </source>
</evidence>
<keyword evidence="3" id="KW-0812">Transmembrane</keyword>
<accession>A0A5N6U8F0</accession>
<dbReference type="PANTHER" id="PTHR11266">
    <property type="entry name" value="PEROXISOMAL MEMBRANE PROTEIN 2, PXMP2 MPV17"/>
    <property type="match status" value="1"/>
</dbReference>
<dbReference type="EMBL" id="ML742026">
    <property type="protein sequence ID" value="KAE8154887.1"/>
    <property type="molecule type" value="Genomic_DNA"/>
</dbReference>
<organism evidence="7 8">
    <name type="scientific">Aspergillus avenaceus</name>
    <dbReference type="NCBI Taxonomy" id="36643"/>
    <lineage>
        <taxon>Eukaryota</taxon>
        <taxon>Fungi</taxon>
        <taxon>Dikarya</taxon>
        <taxon>Ascomycota</taxon>
        <taxon>Pezizomycotina</taxon>
        <taxon>Eurotiomycetes</taxon>
        <taxon>Eurotiomycetidae</taxon>
        <taxon>Eurotiales</taxon>
        <taxon>Aspergillaceae</taxon>
        <taxon>Aspergillus</taxon>
        <taxon>Aspergillus subgen. Circumdati</taxon>
    </lineage>
</organism>
<proteinExistence type="inferred from homology"/>
<gene>
    <name evidence="7" type="ORF">BDV25DRAFT_135530</name>
</gene>